<evidence type="ECO:0000313" key="3">
    <source>
        <dbReference type="Proteomes" id="UP000308197"/>
    </source>
</evidence>
<keyword evidence="3" id="KW-1185">Reference proteome</keyword>
<evidence type="ECO:0000256" key="1">
    <source>
        <dbReference type="SAM" id="MobiDB-lite"/>
    </source>
</evidence>
<accession>A0A5C3NPG1</accession>
<reference evidence="2 3" key="1">
    <citation type="journal article" date="2019" name="Nat. Ecol. Evol.">
        <title>Megaphylogeny resolves global patterns of mushroom evolution.</title>
        <authorList>
            <person name="Varga T."/>
            <person name="Krizsan K."/>
            <person name="Foldi C."/>
            <person name="Dima B."/>
            <person name="Sanchez-Garcia M."/>
            <person name="Sanchez-Ramirez S."/>
            <person name="Szollosi G.J."/>
            <person name="Szarkandi J.G."/>
            <person name="Papp V."/>
            <person name="Albert L."/>
            <person name="Andreopoulos W."/>
            <person name="Angelini C."/>
            <person name="Antonin V."/>
            <person name="Barry K.W."/>
            <person name="Bougher N.L."/>
            <person name="Buchanan P."/>
            <person name="Buyck B."/>
            <person name="Bense V."/>
            <person name="Catcheside P."/>
            <person name="Chovatia M."/>
            <person name="Cooper J."/>
            <person name="Damon W."/>
            <person name="Desjardin D."/>
            <person name="Finy P."/>
            <person name="Geml J."/>
            <person name="Haridas S."/>
            <person name="Hughes K."/>
            <person name="Justo A."/>
            <person name="Karasinski D."/>
            <person name="Kautmanova I."/>
            <person name="Kiss B."/>
            <person name="Kocsube S."/>
            <person name="Kotiranta H."/>
            <person name="LaButti K.M."/>
            <person name="Lechner B.E."/>
            <person name="Liimatainen K."/>
            <person name="Lipzen A."/>
            <person name="Lukacs Z."/>
            <person name="Mihaltcheva S."/>
            <person name="Morgado L.N."/>
            <person name="Niskanen T."/>
            <person name="Noordeloos M.E."/>
            <person name="Ohm R.A."/>
            <person name="Ortiz-Santana B."/>
            <person name="Ovrebo C."/>
            <person name="Racz N."/>
            <person name="Riley R."/>
            <person name="Savchenko A."/>
            <person name="Shiryaev A."/>
            <person name="Soop K."/>
            <person name="Spirin V."/>
            <person name="Szebenyi C."/>
            <person name="Tomsovsky M."/>
            <person name="Tulloss R.E."/>
            <person name="Uehling J."/>
            <person name="Grigoriev I.V."/>
            <person name="Vagvolgyi C."/>
            <person name="Papp T."/>
            <person name="Martin F.M."/>
            <person name="Miettinen O."/>
            <person name="Hibbett D.S."/>
            <person name="Nagy L.G."/>
        </authorList>
    </citation>
    <scope>NUCLEOTIDE SEQUENCE [LARGE SCALE GENOMIC DNA]</scope>
    <source>
        <strain evidence="2 3">HHB13444</strain>
    </source>
</reference>
<sequence length="192" mass="22594">MADTSRETPRRRREPAQSKSPPKTPHRSRHRTKPRATRVIEHGPDYHHERVYVDIEACYEHTGPACRVRPHRTSHPDHHEAYMLSFMRNSKRFKVADLHVRSHRIQARAMTLHVNFKPPRSRFLQVPREGRIQREGTRQTVKSEFVGRERTARSMLSPTHALHHRLTALRSRGTAVRASERPLSLKHHKARH</sequence>
<feature type="region of interest" description="Disordered" evidence="1">
    <location>
        <begin position="1"/>
        <end position="42"/>
    </location>
</feature>
<evidence type="ECO:0000313" key="2">
    <source>
        <dbReference type="EMBL" id="TFK78497.1"/>
    </source>
</evidence>
<proteinExistence type="predicted"/>
<name>A0A5C3NPG1_9APHY</name>
<gene>
    <name evidence="2" type="ORF">K466DRAFT_592788</name>
</gene>
<dbReference type="InParanoid" id="A0A5C3NPG1"/>
<dbReference type="Proteomes" id="UP000308197">
    <property type="component" value="Unassembled WGS sequence"/>
</dbReference>
<dbReference type="AlphaFoldDB" id="A0A5C3NPG1"/>
<dbReference type="EMBL" id="ML212495">
    <property type="protein sequence ID" value="TFK78497.1"/>
    <property type="molecule type" value="Genomic_DNA"/>
</dbReference>
<feature type="compositionally biased region" description="Basic residues" evidence="1">
    <location>
        <begin position="24"/>
        <end position="36"/>
    </location>
</feature>
<organism evidence="2 3">
    <name type="scientific">Polyporus arcularius HHB13444</name>
    <dbReference type="NCBI Taxonomy" id="1314778"/>
    <lineage>
        <taxon>Eukaryota</taxon>
        <taxon>Fungi</taxon>
        <taxon>Dikarya</taxon>
        <taxon>Basidiomycota</taxon>
        <taxon>Agaricomycotina</taxon>
        <taxon>Agaricomycetes</taxon>
        <taxon>Polyporales</taxon>
        <taxon>Polyporaceae</taxon>
        <taxon>Polyporus</taxon>
    </lineage>
</organism>
<protein>
    <submittedName>
        <fullName evidence="2">Uncharacterized protein</fullName>
    </submittedName>
</protein>